<dbReference type="InterPro" id="IPR012910">
    <property type="entry name" value="Plug_dom"/>
</dbReference>
<evidence type="ECO:0000313" key="13">
    <source>
        <dbReference type="EMBL" id="QIC70451.1"/>
    </source>
</evidence>
<comment type="subcellular location">
    <subcellularLocation>
        <location evidence="1 8">Cell outer membrane</location>
        <topology evidence="1 8">Multi-pass membrane protein</topology>
    </subcellularLocation>
</comment>
<evidence type="ECO:0000256" key="1">
    <source>
        <dbReference type="ARBA" id="ARBA00004571"/>
    </source>
</evidence>
<name>A0A6C0Y2L3_9GAMM</name>
<dbReference type="Gene3D" id="2.40.170.20">
    <property type="entry name" value="TonB-dependent receptor, beta-barrel domain"/>
    <property type="match status" value="1"/>
</dbReference>
<gene>
    <name evidence="13" type="ORF">FSC09_08470</name>
</gene>
<keyword evidence="6 8" id="KW-0472">Membrane</keyword>
<proteinExistence type="inferred from homology"/>
<dbReference type="PANTHER" id="PTHR40980:SF4">
    <property type="entry name" value="TONB-DEPENDENT RECEPTOR-LIKE BETA-BARREL DOMAIN-CONTAINING PROTEIN"/>
    <property type="match status" value="1"/>
</dbReference>
<dbReference type="AlphaFoldDB" id="A0A6C0Y2L3"/>
<evidence type="ECO:0000259" key="11">
    <source>
        <dbReference type="Pfam" id="PF00593"/>
    </source>
</evidence>
<keyword evidence="10" id="KW-0732">Signal</keyword>
<evidence type="ECO:0000256" key="3">
    <source>
        <dbReference type="ARBA" id="ARBA00022452"/>
    </source>
</evidence>
<dbReference type="PROSITE" id="PS52016">
    <property type="entry name" value="TONB_DEPENDENT_REC_3"/>
    <property type="match status" value="1"/>
</dbReference>
<dbReference type="RefSeq" id="WP_163145889.1">
    <property type="nucleotide sequence ID" value="NZ_CP044455.1"/>
</dbReference>
<evidence type="ECO:0000259" key="12">
    <source>
        <dbReference type="Pfam" id="PF07715"/>
    </source>
</evidence>
<evidence type="ECO:0000313" key="14">
    <source>
        <dbReference type="Proteomes" id="UP000503440"/>
    </source>
</evidence>
<keyword evidence="4 8" id="KW-0812">Transmembrane</keyword>
<evidence type="ECO:0000256" key="6">
    <source>
        <dbReference type="ARBA" id="ARBA00023136"/>
    </source>
</evidence>
<evidence type="ECO:0000256" key="9">
    <source>
        <dbReference type="RuleBase" id="RU003357"/>
    </source>
</evidence>
<evidence type="ECO:0000256" key="2">
    <source>
        <dbReference type="ARBA" id="ARBA00022448"/>
    </source>
</evidence>
<feature type="domain" description="TonB-dependent receptor plug" evidence="12">
    <location>
        <begin position="55"/>
        <end position="160"/>
    </location>
</feature>
<protein>
    <submittedName>
        <fullName evidence="13">TonB-dependent receptor</fullName>
    </submittedName>
</protein>
<dbReference type="InterPro" id="IPR010104">
    <property type="entry name" value="TonB_rcpt_bac"/>
</dbReference>
<evidence type="ECO:0000256" key="10">
    <source>
        <dbReference type="SAM" id="SignalP"/>
    </source>
</evidence>
<dbReference type="Proteomes" id="UP000503440">
    <property type="component" value="Chromosome"/>
</dbReference>
<dbReference type="EMBL" id="CP044455">
    <property type="protein sequence ID" value="QIC70451.1"/>
    <property type="molecule type" value="Genomic_DNA"/>
</dbReference>
<dbReference type="InterPro" id="IPR000531">
    <property type="entry name" value="Beta-barrel_TonB"/>
</dbReference>
<evidence type="ECO:0000256" key="7">
    <source>
        <dbReference type="ARBA" id="ARBA00023237"/>
    </source>
</evidence>
<dbReference type="GO" id="GO:0009279">
    <property type="term" value="C:cell outer membrane"/>
    <property type="evidence" value="ECO:0007669"/>
    <property type="project" value="UniProtKB-SubCell"/>
</dbReference>
<feature type="domain" description="TonB-dependent receptor-like beta-barrel" evidence="11">
    <location>
        <begin position="386"/>
        <end position="785"/>
    </location>
</feature>
<dbReference type="NCBIfam" id="TIGR01782">
    <property type="entry name" value="TonB-Xanth-Caul"/>
    <property type="match status" value="1"/>
</dbReference>
<keyword evidence="3 8" id="KW-1134">Transmembrane beta strand</keyword>
<dbReference type="CDD" id="cd01347">
    <property type="entry name" value="ligand_gated_channel"/>
    <property type="match status" value="1"/>
</dbReference>
<keyword evidence="7 8" id="KW-0998">Cell outer membrane</keyword>
<dbReference type="Pfam" id="PF00593">
    <property type="entry name" value="TonB_dep_Rec_b-barrel"/>
    <property type="match status" value="1"/>
</dbReference>
<keyword evidence="13" id="KW-0675">Receptor</keyword>
<reference evidence="13 14" key="1">
    <citation type="submission" date="2019-09" db="EMBL/GenBank/DDBJ databases">
        <title>Non-baumannii Acinetobacter spp. carrying blaNDM-1 isolated in China.</title>
        <authorList>
            <person name="Cui C."/>
            <person name="Chen C."/>
            <person name="Sun J."/>
            <person name="Liu Y."/>
        </authorList>
    </citation>
    <scope>NUCLEOTIDE SEQUENCE [LARGE SCALE GENOMIC DNA]</scope>
    <source>
        <strain evidence="13 14">B18</strain>
    </source>
</reference>
<dbReference type="InterPro" id="IPR039426">
    <property type="entry name" value="TonB-dep_rcpt-like"/>
</dbReference>
<keyword evidence="5 9" id="KW-0798">TonB box</keyword>
<evidence type="ECO:0000256" key="5">
    <source>
        <dbReference type="ARBA" id="ARBA00023077"/>
    </source>
</evidence>
<dbReference type="PANTHER" id="PTHR40980">
    <property type="entry name" value="PLUG DOMAIN-CONTAINING PROTEIN"/>
    <property type="match status" value="1"/>
</dbReference>
<dbReference type="InterPro" id="IPR036942">
    <property type="entry name" value="Beta-barrel_TonB_sf"/>
</dbReference>
<evidence type="ECO:0000256" key="8">
    <source>
        <dbReference type="PROSITE-ProRule" id="PRU01360"/>
    </source>
</evidence>
<dbReference type="Pfam" id="PF07715">
    <property type="entry name" value="Plug"/>
    <property type="match status" value="1"/>
</dbReference>
<evidence type="ECO:0000256" key="4">
    <source>
        <dbReference type="ARBA" id="ARBA00022692"/>
    </source>
</evidence>
<dbReference type="Gene3D" id="2.170.130.10">
    <property type="entry name" value="TonB-dependent receptor, plug domain"/>
    <property type="match status" value="1"/>
</dbReference>
<organism evidence="13 14">
    <name type="scientific">Acinetobacter indicus</name>
    <dbReference type="NCBI Taxonomy" id="756892"/>
    <lineage>
        <taxon>Bacteria</taxon>
        <taxon>Pseudomonadati</taxon>
        <taxon>Pseudomonadota</taxon>
        <taxon>Gammaproteobacteria</taxon>
        <taxon>Moraxellales</taxon>
        <taxon>Moraxellaceae</taxon>
        <taxon>Acinetobacter</taxon>
    </lineage>
</organism>
<sequence>MSTHCSNKTAAFTFKVSTLVLCMLATGHSLAAETATEYVRVIGQAASINEALKEQRKSDSISSVVHADAIAKLPDDNAAEALQRIPGVSTERDQGEGRFVTVRGLSTDLNAVTINGTLVPAPEASRRGVALDVLPAELVQSLTVVKTLTPDMDANSLGGTIQVESLSAFDHDGLFYTAAVEGGYDEKREEYSPKVSGAVSQKFSLGSGTDNFGVAAALSWQERTFGSDNVETGGKWEDGLLEETEMRQYDIERERLGAGLNFDFRPNKNSEYYLRTLYSRFQDNETRQAAGVEFSDPFAINTPGSAEVVRELKEREETQEIKSFVLGGKNRFDQWTLEAQLGYSEASEKNPGGIAGAGFVGEFDDLQYSSTRIPVVKGAASFYDPSQYELDEVEWEKSTAKDKEKNAKFDLSRDYLLNDYASIFKFGAKVSQRTKTNDTEIWKVEDLDTSPAHFGSNGHYELAQFGPTLSSGPIHNQLAQLNLNDWRDAEESVINDYKTSEDIHAAYVMNTIDFDRLRVIAGLRYEDTDFETQGYRILDGESSSVSTQNDYDHWLPSLHLKYQLSSDAILRAAWTNTVVRPNFEQSRPGIYIDGDEAEFGNPNLKALEASNFDLGVEKYFGDASVISMNAFYKDIDHFIYNANVAGTGDWIDFDEAMTFKNGSSAKIYGVELGYSQKWHNFIFGLNSTFSRAKADIDGMVDGELMTRTINFPSQSKVVGNAMIGWENDRVGLRLAANYKSRYLNEISGIDEPEKDLYTDDQVFVDLSGHVNFNKNIQLFFNAQNLTDEVYYNYNGNRHYNAQYEEYGPSYKVGLKFTHF</sequence>
<keyword evidence="2 8" id="KW-0813">Transport</keyword>
<dbReference type="InterPro" id="IPR037066">
    <property type="entry name" value="Plug_dom_sf"/>
</dbReference>
<comment type="similarity">
    <text evidence="8 9">Belongs to the TonB-dependent receptor family.</text>
</comment>
<feature type="signal peptide" evidence="10">
    <location>
        <begin position="1"/>
        <end position="31"/>
    </location>
</feature>
<dbReference type="SUPFAM" id="SSF56935">
    <property type="entry name" value="Porins"/>
    <property type="match status" value="1"/>
</dbReference>
<accession>A0A6C0Y2L3</accession>
<feature type="chain" id="PRO_5025657053" evidence="10">
    <location>
        <begin position="32"/>
        <end position="819"/>
    </location>
</feature>